<protein>
    <recommendedName>
        <fullName evidence="11">Beta-mannosidase B</fullName>
        <ecNumber evidence="5">3.2.1.25</ecNumber>
    </recommendedName>
    <alternativeName>
        <fullName evidence="12">Mannanase B</fullName>
    </alternativeName>
</protein>
<accession>A0A402CYQ4</accession>
<evidence type="ECO:0000259" key="13">
    <source>
        <dbReference type="Pfam" id="PF00703"/>
    </source>
</evidence>
<sequence length="875" mass="97841">MSTPSSQQTTVQVLHDGWRVRDVRGEDDPPTTALPWLPALVPGHVHLDLMAAGVIADPFKNFAERGAQWVDETDWVYETTFTVAEPVAARTLLRFEGLDTIAEIALNETVVGHSDNMFIPHEFEVGHVLTPGENTLRVTFASAMRVGRERQEAWTAQHGEEKTKRDWQLWSPRSFVRKAQYMYGWDWGPTLASCGLWRPAGLVSVPVARLLEWKHDVTFTDDQAMVDFTVFVDPAPEASQTPLTLTIDLPRVGSDEEEFDAPLPDTVTVDVPAGAGRVAVTARVVIDEPELWWPNRHNPEGESIHPALYAVEIALHSETEEIDAKSANIGLRTIELIREPDADGKGEGFQFRVNGEDIFIKGANWIPADSFPARLVNEPGYLDGEDDGGDARVFNLVGMACDAGYNMLRVWGGGLYESEHFYELCDRHGLLVWQDFGYACAYYPDLHEYAEAARVEAVAAIRRIRNHASLALWCGNNENHVMHIGKWAPVRPSRLLGEHLYHDVLPDAVAAEDPQTPYWPSSPYGGGDPNSSDFGDKHNWDVWHGVGDWTNYAADNARFASEFGFAAAAGLRAWNTCLTDNDLAPDSLAMRWHDKTRKGYDTYLNLVKLHYPDMKSLDDLVYYTQLNQADALKFGIEHYRRLKGRCWGTLFWQINDCWPTHSWAVIDSELEPRAAHYASARFYAPMLLSLVRKENAAEVHLVNDTLSADRGALEIALKTFDGETLAHQSDSVSIGENSASLIARFPLDAAIGREAETYLHATFTPTVHANAAENFLFLAEPKELELDDPELGVELLEHEESGFLIALTTRRFAASVWVQIDMVDTEDAIPTLSDNFFHIPAGESKIVHVEESDTIDSVESLAERLTVRTLYGYAM</sequence>
<evidence type="ECO:0000256" key="1">
    <source>
        <dbReference type="ARBA" id="ARBA00000829"/>
    </source>
</evidence>
<comment type="similarity">
    <text evidence="10">Belongs to the glycosyl hydrolase 2 family. Beta-mannosidase B subfamily.</text>
</comment>
<evidence type="ECO:0000256" key="11">
    <source>
        <dbReference type="ARBA" id="ARBA00041069"/>
    </source>
</evidence>
<evidence type="ECO:0000256" key="10">
    <source>
        <dbReference type="ARBA" id="ARBA00038429"/>
    </source>
</evidence>
<evidence type="ECO:0000259" key="15">
    <source>
        <dbReference type="Pfam" id="PF17786"/>
    </source>
</evidence>
<feature type="domain" description="Beta-mannosidase Ig-fold" evidence="14">
    <location>
        <begin position="786"/>
        <end position="871"/>
    </location>
</feature>
<dbReference type="EC" id="3.2.1.25" evidence="5"/>
<keyword evidence="18" id="KW-1185">Reference proteome</keyword>
<dbReference type="GO" id="GO:0004567">
    <property type="term" value="F:beta-mannosidase activity"/>
    <property type="evidence" value="ECO:0007669"/>
    <property type="project" value="UniProtKB-EC"/>
</dbReference>
<feature type="domain" description="Glycoside hydrolase family 2 immunoglobulin-like beta-sandwich" evidence="13">
    <location>
        <begin position="270"/>
        <end position="332"/>
    </location>
</feature>
<evidence type="ECO:0000256" key="12">
    <source>
        <dbReference type="ARBA" id="ARBA00041614"/>
    </source>
</evidence>
<keyword evidence="6" id="KW-0964">Secreted</keyword>
<feature type="domain" description="Beta-mannosidase-like galactose-binding" evidence="16">
    <location>
        <begin position="18"/>
        <end position="198"/>
    </location>
</feature>
<dbReference type="GO" id="GO:0005975">
    <property type="term" value="P:carbohydrate metabolic process"/>
    <property type="evidence" value="ECO:0007669"/>
    <property type="project" value="InterPro"/>
</dbReference>
<dbReference type="EMBL" id="AP025739">
    <property type="protein sequence ID" value="BDI31284.1"/>
    <property type="molecule type" value="Genomic_DNA"/>
</dbReference>
<dbReference type="InterPro" id="IPR013783">
    <property type="entry name" value="Ig-like_fold"/>
</dbReference>
<dbReference type="Gene3D" id="3.20.20.80">
    <property type="entry name" value="Glycosidases"/>
    <property type="match status" value="1"/>
</dbReference>
<evidence type="ECO:0000313" key="17">
    <source>
        <dbReference type="EMBL" id="BDI31284.1"/>
    </source>
</evidence>
<dbReference type="PANTHER" id="PTHR43730">
    <property type="entry name" value="BETA-MANNOSIDASE"/>
    <property type="match status" value="1"/>
</dbReference>
<dbReference type="Pfam" id="PF22666">
    <property type="entry name" value="Glyco_hydro_2_N2"/>
    <property type="match status" value="1"/>
</dbReference>
<dbReference type="Gene3D" id="2.60.120.260">
    <property type="entry name" value="Galactose-binding domain-like"/>
    <property type="match status" value="1"/>
</dbReference>
<dbReference type="SUPFAM" id="SSF51445">
    <property type="entry name" value="(Trans)glycosidases"/>
    <property type="match status" value="1"/>
</dbReference>
<comment type="catalytic activity">
    <reaction evidence="1">
        <text>Hydrolysis of terminal, non-reducing beta-D-mannose residues in beta-D-mannosides.</text>
        <dbReference type="EC" id="3.2.1.25"/>
    </reaction>
</comment>
<evidence type="ECO:0000256" key="7">
    <source>
        <dbReference type="ARBA" id="ARBA00022801"/>
    </source>
</evidence>
<dbReference type="InterPro" id="IPR041625">
    <property type="entry name" value="Beta-mannosidase_Ig"/>
</dbReference>
<name>A0A402CYQ4_9BACT</name>
<gene>
    <name evidence="17" type="ORF">CCAX7_33350</name>
</gene>
<dbReference type="SUPFAM" id="SSF49785">
    <property type="entry name" value="Galactose-binding domain-like"/>
    <property type="match status" value="1"/>
</dbReference>
<dbReference type="InterPro" id="IPR041447">
    <property type="entry name" value="Mannosidase_ig"/>
</dbReference>
<keyword evidence="7" id="KW-0378">Hydrolase</keyword>
<keyword evidence="9" id="KW-0326">Glycosidase</keyword>
<evidence type="ECO:0000256" key="4">
    <source>
        <dbReference type="ARBA" id="ARBA00011738"/>
    </source>
</evidence>
<comment type="pathway">
    <text evidence="3">Glycan metabolism; N-glycan degradation.</text>
</comment>
<keyword evidence="8" id="KW-0325">Glycoprotein</keyword>
<dbReference type="InterPro" id="IPR006102">
    <property type="entry name" value="Ig-like_GH2"/>
</dbReference>
<dbReference type="InterPro" id="IPR050887">
    <property type="entry name" value="Beta-mannosidase_GH2"/>
</dbReference>
<dbReference type="Proteomes" id="UP000287394">
    <property type="component" value="Chromosome"/>
</dbReference>
<dbReference type="InterPro" id="IPR017853">
    <property type="entry name" value="GH"/>
</dbReference>
<dbReference type="Pfam" id="PF17753">
    <property type="entry name" value="Ig_mannosidase"/>
    <property type="match status" value="1"/>
</dbReference>
<reference evidence="17 18" key="1">
    <citation type="journal article" date="2019" name="Int. J. Syst. Evol. Microbiol.">
        <title>Capsulimonas corticalis gen. nov., sp. nov., an aerobic capsulated bacterium, of a novel bacterial order, Capsulimonadales ord. nov., of the class Armatimonadia of the phylum Armatimonadetes.</title>
        <authorList>
            <person name="Li J."/>
            <person name="Kudo C."/>
            <person name="Tonouchi A."/>
        </authorList>
    </citation>
    <scope>NUCLEOTIDE SEQUENCE [LARGE SCALE GENOMIC DNA]</scope>
    <source>
        <strain evidence="17 18">AX-7</strain>
    </source>
</reference>
<organism evidence="17 18">
    <name type="scientific">Capsulimonas corticalis</name>
    <dbReference type="NCBI Taxonomy" id="2219043"/>
    <lineage>
        <taxon>Bacteria</taxon>
        <taxon>Bacillati</taxon>
        <taxon>Armatimonadota</taxon>
        <taxon>Armatimonadia</taxon>
        <taxon>Capsulimonadales</taxon>
        <taxon>Capsulimonadaceae</taxon>
        <taxon>Capsulimonas</taxon>
    </lineage>
</organism>
<evidence type="ECO:0000256" key="8">
    <source>
        <dbReference type="ARBA" id="ARBA00023180"/>
    </source>
</evidence>
<evidence type="ECO:0000256" key="5">
    <source>
        <dbReference type="ARBA" id="ARBA00012754"/>
    </source>
</evidence>
<dbReference type="Pfam" id="PF17786">
    <property type="entry name" value="Mannosidase_ig"/>
    <property type="match status" value="1"/>
</dbReference>
<dbReference type="OrthoDB" id="9762066at2"/>
<dbReference type="GO" id="GO:0005576">
    <property type="term" value="C:extracellular region"/>
    <property type="evidence" value="ECO:0007669"/>
    <property type="project" value="UniProtKB-SubCell"/>
</dbReference>
<evidence type="ECO:0000256" key="9">
    <source>
        <dbReference type="ARBA" id="ARBA00023295"/>
    </source>
</evidence>
<evidence type="ECO:0000259" key="16">
    <source>
        <dbReference type="Pfam" id="PF22666"/>
    </source>
</evidence>
<comment type="subcellular location">
    <subcellularLocation>
        <location evidence="2">Secreted</location>
    </subcellularLocation>
</comment>
<dbReference type="AlphaFoldDB" id="A0A402CYQ4"/>
<dbReference type="InterPro" id="IPR054593">
    <property type="entry name" value="Beta-mannosidase-like_N2"/>
</dbReference>
<evidence type="ECO:0000313" key="18">
    <source>
        <dbReference type="Proteomes" id="UP000287394"/>
    </source>
</evidence>
<dbReference type="KEGG" id="ccot:CCAX7_33350"/>
<dbReference type="InterPro" id="IPR036156">
    <property type="entry name" value="Beta-gal/glucu_dom_sf"/>
</dbReference>
<proteinExistence type="inferred from homology"/>
<dbReference type="PANTHER" id="PTHR43730:SF1">
    <property type="entry name" value="BETA-MANNOSIDASE"/>
    <property type="match status" value="1"/>
</dbReference>
<feature type="domain" description="Mannosidase Ig/CBM-like" evidence="15">
    <location>
        <begin position="697"/>
        <end position="782"/>
    </location>
</feature>
<evidence type="ECO:0000256" key="6">
    <source>
        <dbReference type="ARBA" id="ARBA00022525"/>
    </source>
</evidence>
<evidence type="ECO:0000259" key="14">
    <source>
        <dbReference type="Pfam" id="PF17753"/>
    </source>
</evidence>
<dbReference type="SUPFAM" id="SSF49303">
    <property type="entry name" value="beta-Galactosidase/glucuronidase domain"/>
    <property type="match status" value="3"/>
</dbReference>
<dbReference type="InterPro" id="IPR008979">
    <property type="entry name" value="Galactose-bd-like_sf"/>
</dbReference>
<dbReference type="GO" id="GO:0006516">
    <property type="term" value="P:glycoprotein catabolic process"/>
    <property type="evidence" value="ECO:0007669"/>
    <property type="project" value="TreeGrafter"/>
</dbReference>
<evidence type="ECO:0000256" key="2">
    <source>
        <dbReference type="ARBA" id="ARBA00004613"/>
    </source>
</evidence>
<dbReference type="FunFam" id="3.20.20.80:FF:000050">
    <property type="entry name" value="Beta-mannosidase B"/>
    <property type="match status" value="1"/>
</dbReference>
<comment type="subunit">
    <text evidence="4">Homodimer.</text>
</comment>
<dbReference type="Gene3D" id="2.60.40.10">
    <property type="entry name" value="Immunoglobulins"/>
    <property type="match status" value="3"/>
</dbReference>
<dbReference type="RefSeq" id="WP_119322423.1">
    <property type="nucleotide sequence ID" value="NZ_AP025739.1"/>
</dbReference>
<evidence type="ECO:0000256" key="3">
    <source>
        <dbReference type="ARBA" id="ARBA00004740"/>
    </source>
</evidence>
<dbReference type="Pfam" id="PF00703">
    <property type="entry name" value="Glyco_hydro_2"/>
    <property type="match status" value="1"/>
</dbReference>